<dbReference type="Proteomes" id="UP000197781">
    <property type="component" value="Chromosome"/>
</dbReference>
<evidence type="ECO:0000256" key="1">
    <source>
        <dbReference type="ARBA" id="ARBA00006964"/>
    </source>
</evidence>
<feature type="binding site" evidence="5">
    <location>
        <position position="105"/>
    </location>
    <ligand>
        <name>a divalent metal cation</name>
        <dbReference type="ChEBI" id="CHEBI:60240"/>
        <label>1</label>
    </ligand>
</feature>
<dbReference type="PANTHER" id="PTHR13799">
    <property type="entry name" value="NGG1 INTERACTING FACTOR 3"/>
    <property type="match status" value="1"/>
</dbReference>
<dbReference type="EMBL" id="CP018145">
    <property type="protein sequence ID" value="ASJ53060.1"/>
    <property type="molecule type" value="Genomic_DNA"/>
</dbReference>
<comment type="similarity">
    <text evidence="1 4">Belongs to the GTP cyclohydrolase I type 2/NIF3 family.</text>
</comment>
<feature type="binding site" evidence="5">
    <location>
        <position position="334"/>
    </location>
    <ligand>
        <name>a divalent metal cation</name>
        <dbReference type="ChEBI" id="CHEBI:60240"/>
        <label>1</label>
    </ligand>
</feature>
<feature type="binding site" evidence="5">
    <location>
        <position position="331"/>
    </location>
    <ligand>
        <name>a divalent metal cation</name>
        <dbReference type="ChEBI" id="CHEBI:60240"/>
        <label>1</label>
    </ligand>
</feature>
<gene>
    <name evidence="6" type="ORF">BP422_05510</name>
</gene>
<dbReference type="FunFam" id="3.30.70.120:FF:000006">
    <property type="entry name" value="GTP cyclohydrolase 1 type 2 homolog"/>
    <property type="match status" value="1"/>
</dbReference>
<evidence type="ECO:0000256" key="3">
    <source>
        <dbReference type="ARBA" id="ARBA00022723"/>
    </source>
</evidence>
<dbReference type="InterPro" id="IPR017221">
    <property type="entry name" value="DUF34/NIF3_bac"/>
</dbReference>
<dbReference type="KEGG" id="bfm:BP422_05510"/>
<dbReference type="NCBIfam" id="TIGR00486">
    <property type="entry name" value="YbgI_SA1388"/>
    <property type="match status" value="1"/>
</dbReference>
<keyword evidence="3 4" id="KW-0479">Metal-binding</keyword>
<evidence type="ECO:0000256" key="5">
    <source>
        <dbReference type="PIRSR" id="PIRSR602678-1"/>
    </source>
</evidence>
<feature type="binding site" evidence="5">
    <location>
        <position position="67"/>
    </location>
    <ligand>
        <name>a divalent metal cation</name>
        <dbReference type="ChEBI" id="CHEBI:60240"/>
        <label>1</label>
    </ligand>
</feature>
<dbReference type="Gene3D" id="3.30.70.120">
    <property type="match status" value="1"/>
</dbReference>
<proteinExistence type="inferred from homology"/>
<dbReference type="AlphaFoldDB" id="A0A220MET0"/>
<dbReference type="InterPro" id="IPR015867">
    <property type="entry name" value="N-reg_PII/ATP_PRibTrfase_C"/>
</dbReference>
<dbReference type="Gene3D" id="3.40.1390.30">
    <property type="entry name" value="NIF3 (NGG1p interacting factor 3)-like"/>
    <property type="match status" value="1"/>
</dbReference>
<dbReference type="GO" id="GO:0046872">
    <property type="term" value="F:metal ion binding"/>
    <property type="evidence" value="ECO:0007669"/>
    <property type="project" value="UniProtKB-UniRule"/>
</dbReference>
<dbReference type="InterPro" id="IPR002678">
    <property type="entry name" value="DUF34/NIF3"/>
</dbReference>
<accession>A0A220MET0</accession>
<dbReference type="InterPro" id="IPR036069">
    <property type="entry name" value="DUF34/NIF3_sf"/>
</dbReference>
<feature type="binding site" evidence="5">
    <location>
        <position position="66"/>
    </location>
    <ligand>
        <name>a divalent metal cation</name>
        <dbReference type="ChEBI" id="CHEBI:60240"/>
        <label>1</label>
    </ligand>
</feature>
<dbReference type="GO" id="GO:0005737">
    <property type="term" value="C:cytoplasm"/>
    <property type="evidence" value="ECO:0007669"/>
    <property type="project" value="TreeGrafter"/>
</dbReference>
<evidence type="ECO:0000313" key="6">
    <source>
        <dbReference type="EMBL" id="ASJ53060.1"/>
    </source>
</evidence>
<organism evidence="6 7">
    <name type="scientific">Brevibacillus formosus</name>
    <dbReference type="NCBI Taxonomy" id="54913"/>
    <lineage>
        <taxon>Bacteria</taxon>
        <taxon>Bacillati</taxon>
        <taxon>Bacillota</taxon>
        <taxon>Bacilli</taxon>
        <taxon>Bacillales</taxon>
        <taxon>Paenibacillaceae</taxon>
        <taxon>Brevibacillus</taxon>
    </lineage>
</organism>
<protein>
    <recommendedName>
        <fullName evidence="2 4">GTP cyclohydrolase 1 type 2 homolog</fullName>
    </recommendedName>
</protein>
<dbReference type="PIRSF" id="PIRSF037489">
    <property type="entry name" value="UCP037489_NIF3_YqfO"/>
    <property type="match status" value="1"/>
</dbReference>
<sequence>MLAHGQTVIQYVERLAPKSLAMEGDKIGLHVGTLQKKVKKVMVALDVLESVVDEAISEGVDLIVAHHAVIYRPLKHLRTDLAAGRVFEKLIKHDIAVYTAHTNLDVAYGGMNDWLAEAVGLTDVDVLDVLSREAWKKLVVFVPATHKEAVFSALAEAGAGHVGNYSHCSFQTEGTGTFLPGVGTNPYIGSTGQLEKVEEVRIEMIVPASRQSAVVKAMLAAHPYEEVAYDIIPLEQSGTVYGIGRIGSLPAPMTLREFALLVKERFSLHGLRVVGDLDATVKKVAVVGGDGSSFVSKAIFKGADVYLTGDIGYHIAHDAEAEGLSIVDAGHNIEKIMKEKLATILLEQLKANGYETEVIPSRVHTDPFQFV</sequence>
<dbReference type="PANTHER" id="PTHR13799:SF14">
    <property type="entry name" value="GTP CYCLOHYDROLASE 1 TYPE 2 HOMOLOG"/>
    <property type="match status" value="1"/>
</dbReference>
<reference evidence="6 7" key="1">
    <citation type="submission" date="2016-11" db="EMBL/GenBank/DDBJ databases">
        <authorList>
            <person name="Jaros S."/>
            <person name="Januszkiewicz K."/>
            <person name="Wedrychowicz H."/>
        </authorList>
    </citation>
    <scope>NUCLEOTIDE SEQUENCE [LARGE SCALE GENOMIC DNA]</scope>
    <source>
        <strain evidence="6 7">NF2</strain>
    </source>
</reference>
<dbReference type="Pfam" id="PF01784">
    <property type="entry name" value="DUF34_NIF3"/>
    <property type="match status" value="1"/>
</dbReference>
<dbReference type="SUPFAM" id="SSF102705">
    <property type="entry name" value="NIF3 (NGG1p interacting factor 3)-like"/>
    <property type="match status" value="1"/>
</dbReference>
<evidence type="ECO:0000256" key="4">
    <source>
        <dbReference type="PIRNR" id="PIRNR037489"/>
    </source>
</evidence>
<evidence type="ECO:0000256" key="2">
    <source>
        <dbReference type="ARBA" id="ARBA00022112"/>
    </source>
</evidence>
<dbReference type="FunFam" id="3.40.1390.30:FF:000001">
    <property type="entry name" value="GTP cyclohydrolase 1 type 2"/>
    <property type="match status" value="1"/>
</dbReference>
<evidence type="ECO:0000313" key="7">
    <source>
        <dbReference type="Proteomes" id="UP000197781"/>
    </source>
</evidence>
<dbReference type="RefSeq" id="WP_088906908.1">
    <property type="nucleotide sequence ID" value="NZ_CP018145.1"/>
</dbReference>
<name>A0A220MET0_9BACL</name>